<dbReference type="Proteomes" id="UP000595140">
    <property type="component" value="Unassembled WGS sequence"/>
</dbReference>
<gene>
    <name evidence="1" type="ORF">CCAM_LOCUS44619</name>
</gene>
<proteinExistence type="predicted"/>
<evidence type="ECO:0000313" key="1">
    <source>
        <dbReference type="EMBL" id="VFR02844.1"/>
    </source>
</evidence>
<name>A0A484NNX5_9ASTE</name>
<accession>A0A484NNX5</accession>
<keyword evidence="2" id="KW-1185">Reference proteome</keyword>
<reference evidence="1 2" key="1">
    <citation type="submission" date="2018-04" db="EMBL/GenBank/DDBJ databases">
        <authorList>
            <person name="Vogel A."/>
        </authorList>
    </citation>
    <scope>NUCLEOTIDE SEQUENCE [LARGE SCALE GENOMIC DNA]</scope>
</reference>
<evidence type="ECO:0000313" key="2">
    <source>
        <dbReference type="Proteomes" id="UP000595140"/>
    </source>
</evidence>
<dbReference type="AlphaFoldDB" id="A0A484NNX5"/>
<protein>
    <submittedName>
        <fullName evidence="1">Uncharacterized protein</fullName>
    </submittedName>
</protein>
<sequence length="96" mass="11283">MGIRPLEEVQQAYSLKLWWKMQNGVGIWPDFMRAKYKKGDTLKERLTDSSTWKRICRIDVTAAAHISFGSDRMLWNGDPFTLKKAYEDIKKEESLK</sequence>
<organism evidence="1 2">
    <name type="scientific">Cuscuta campestris</name>
    <dbReference type="NCBI Taxonomy" id="132261"/>
    <lineage>
        <taxon>Eukaryota</taxon>
        <taxon>Viridiplantae</taxon>
        <taxon>Streptophyta</taxon>
        <taxon>Embryophyta</taxon>
        <taxon>Tracheophyta</taxon>
        <taxon>Spermatophyta</taxon>
        <taxon>Magnoliopsida</taxon>
        <taxon>eudicotyledons</taxon>
        <taxon>Gunneridae</taxon>
        <taxon>Pentapetalae</taxon>
        <taxon>asterids</taxon>
        <taxon>lamiids</taxon>
        <taxon>Solanales</taxon>
        <taxon>Convolvulaceae</taxon>
        <taxon>Cuscuteae</taxon>
        <taxon>Cuscuta</taxon>
        <taxon>Cuscuta subgen. Grammica</taxon>
        <taxon>Cuscuta sect. Cleistogrammica</taxon>
    </lineage>
</organism>
<dbReference type="EMBL" id="OOIL02006840">
    <property type="protein sequence ID" value="VFR02844.1"/>
    <property type="molecule type" value="Genomic_DNA"/>
</dbReference>